<reference evidence="1" key="1">
    <citation type="journal article" date="2023" name="Front. Microbiol.">
        <title>Ralstonia chuxiongensis sp. nov., Ralstonia mojiangensis sp. nov., and Ralstonia soli sp. nov., isolated from tobacco fields, are three novel species in the family Burkholderiaceae.</title>
        <authorList>
            <person name="Lu C.H."/>
            <person name="Zhang Y.Y."/>
            <person name="Jiang N."/>
            <person name="Chen W."/>
            <person name="Shao X."/>
            <person name="Zhao Z.M."/>
            <person name="Lu W.L."/>
            <person name="Hu X."/>
            <person name="Xi Y.X."/>
            <person name="Zou S.Y."/>
            <person name="Wei Q.J."/>
            <person name="Lin Z.L."/>
            <person name="Gong L."/>
            <person name="Gai X.T."/>
            <person name="Zhang L.Q."/>
            <person name="Li J.Y."/>
            <person name="Jin Y."/>
            <person name="Xia Z.Y."/>
        </authorList>
    </citation>
    <scope>NUCLEOTIDE SEQUENCE</scope>
    <source>
        <strain evidence="1">22TCCZM01-4</strain>
    </source>
</reference>
<protein>
    <submittedName>
        <fullName evidence="1">Uncharacterized protein</fullName>
    </submittedName>
</protein>
<evidence type="ECO:0000313" key="1">
    <source>
        <dbReference type="EMBL" id="MCT7315128.1"/>
    </source>
</evidence>
<proteinExistence type="predicted"/>
<evidence type="ECO:0000313" key="2">
    <source>
        <dbReference type="Proteomes" id="UP001164374"/>
    </source>
</evidence>
<name>A0AAE3I1T6_9RALS</name>
<organism evidence="1 2">
    <name type="scientific">Ralstonia mojiangensis</name>
    <dbReference type="NCBI Taxonomy" id="2953895"/>
    <lineage>
        <taxon>Bacteria</taxon>
        <taxon>Pseudomonadati</taxon>
        <taxon>Pseudomonadota</taxon>
        <taxon>Betaproteobacteria</taxon>
        <taxon>Burkholderiales</taxon>
        <taxon>Burkholderiaceae</taxon>
        <taxon>Ralstonia</taxon>
    </lineage>
</organism>
<accession>A0AAE3I1T6</accession>
<dbReference type="AlphaFoldDB" id="A0AAE3I1T6"/>
<gene>
    <name evidence="1" type="ORF">N5I87_03865</name>
</gene>
<dbReference type="Proteomes" id="UP001164374">
    <property type="component" value="Unassembled WGS sequence"/>
</dbReference>
<dbReference type="RefSeq" id="WP_260798536.1">
    <property type="nucleotide sequence ID" value="NZ_JAOCQJ010000001.1"/>
</dbReference>
<sequence length="61" mass="7045">MIENDEWKHVSHRVYVGIFSFWRWREVLDSVVAEAGARAEIGMHGIRTLIPNFSKPAALSY</sequence>
<comment type="caution">
    <text evidence="1">The sequence shown here is derived from an EMBL/GenBank/DDBJ whole genome shotgun (WGS) entry which is preliminary data.</text>
</comment>
<dbReference type="EMBL" id="JAOCQJ010000001">
    <property type="protein sequence ID" value="MCT7315128.1"/>
    <property type="molecule type" value="Genomic_DNA"/>
</dbReference>
<reference evidence="1" key="2">
    <citation type="submission" date="2023-02" db="EMBL/GenBank/DDBJ databases">
        <authorList>
            <person name="Lu C.-H."/>
        </authorList>
    </citation>
    <scope>NUCLEOTIDE SEQUENCE</scope>
    <source>
        <strain evidence="1">22TCCZM01-4</strain>
    </source>
</reference>